<reference evidence="2" key="1">
    <citation type="journal article" date="2008" name="Nat. Genet.">
        <title>The Pristionchus pacificus genome provides a unique perspective on nematode lifestyle and parasitism.</title>
        <authorList>
            <person name="Dieterich C."/>
            <person name="Clifton S.W."/>
            <person name="Schuster L.N."/>
            <person name="Chinwalla A."/>
            <person name="Delehaunty K."/>
            <person name="Dinkelacker I."/>
            <person name="Fulton L."/>
            <person name="Fulton R."/>
            <person name="Godfrey J."/>
            <person name="Minx P."/>
            <person name="Mitreva M."/>
            <person name="Roeseler W."/>
            <person name="Tian H."/>
            <person name="Witte H."/>
            <person name="Yang S.P."/>
            <person name="Wilson R.K."/>
            <person name="Sommer R.J."/>
        </authorList>
    </citation>
    <scope>NUCLEOTIDE SEQUENCE [LARGE SCALE GENOMIC DNA]</scope>
    <source>
        <strain evidence="2">PS312</strain>
    </source>
</reference>
<name>A0A2A6BBD8_PRIPA</name>
<organism evidence="1 2">
    <name type="scientific">Pristionchus pacificus</name>
    <name type="common">Parasitic nematode worm</name>
    <dbReference type="NCBI Taxonomy" id="54126"/>
    <lineage>
        <taxon>Eukaryota</taxon>
        <taxon>Metazoa</taxon>
        <taxon>Ecdysozoa</taxon>
        <taxon>Nematoda</taxon>
        <taxon>Chromadorea</taxon>
        <taxon>Rhabditida</taxon>
        <taxon>Rhabditina</taxon>
        <taxon>Diplogasteromorpha</taxon>
        <taxon>Diplogasteroidea</taxon>
        <taxon>Neodiplogasteridae</taxon>
        <taxon>Pristionchus</taxon>
    </lineage>
</organism>
<sequence>MSSSYPTLFSALPKISLGPVATEFQMRSMRQRNRRIDAPYLHDYQVAQPIIHEPPTNSQMVMLWIRPLIVVVIWFFVISFTLSLRFDEWTRPSTKSTTRSVVKTNSTAK</sequence>
<keyword evidence="2" id="KW-1185">Reference proteome</keyword>
<dbReference type="AlphaFoldDB" id="A0A2A6BBD8"/>
<accession>A0A2A6BBD8</accession>
<protein>
    <submittedName>
        <fullName evidence="1">Uncharacterized protein</fullName>
    </submittedName>
</protein>
<reference evidence="1" key="2">
    <citation type="submission" date="2022-06" db="UniProtKB">
        <authorList>
            <consortium name="EnsemblMetazoa"/>
        </authorList>
    </citation>
    <scope>IDENTIFICATION</scope>
    <source>
        <strain evidence="1">PS312</strain>
    </source>
</reference>
<gene>
    <name evidence="1" type="primary">WBGene00104584</name>
</gene>
<accession>A0A8R1UBT5</accession>
<evidence type="ECO:0000313" key="2">
    <source>
        <dbReference type="Proteomes" id="UP000005239"/>
    </source>
</evidence>
<dbReference type="Proteomes" id="UP000005239">
    <property type="component" value="Unassembled WGS sequence"/>
</dbReference>
<dbReference type="EnsemblMetazoa" id="PPA15030.1">
    <property type="protein sequence ID" value="PPA15030.1"/>
    <property type="gene ID" value="WBGene00104584"/>
</dbReference>
<proteinExistence type="predicted"/>
<evidence type="ECO:0000313" key="1">
    <source>
        <dbReference type="EnsemblMetazoa" id="PPA15030.1"/>
    </source>
</evidence>